<dbReference type="InParanoid" id="A0A316YT52"/>
<dbReference type="PANTHER" id="PTHR41814">
    <property type="entry name" value="EXPRESSED PROTEIN"/>
    <property type="match status" value="1"/>
</dbReference>
<sequence>MGPPFLALYGLMTNNQTLLQMAFDQCRLYRDALRIPSGDAQGLLRHIVNATGTEGNDPGAWLTGLGWASAGMLRVLATITQSSFNTQMADQTANLVSWVEEILDGAYKFANPLMRNYVNDSDAFYDIAGSSLVAYSTYRLASIAPDSGATAHVAGAEAIYNTVKSQLSPFGFFTPPLQVVDALSFTSPGDTSPESLAFVVLLEAARRDHDQKNVTSLRGPSSASTSSKDVASVVSLLVSLL</sequence>
<dbReference type="GO" id="GO:0005975">
    <property type="term" value="P:carbohydrate metabolic process"/>
    <property type="evidence" value="ECO:0007669"/>
    <property type="project" value="InterPro"/>
</dbReference>
<dbReference type="Proteomes" id="UP000245768">
    <property type="component" value="Unassembled WGS sequence"/>
</dbReference>
<keyword evidence="2" id="KW-1185">Reference proteome</keyword>
<protein>
    <recommendedName>
        <fullName evidence="3">Six-hairpin glycosidase</fullName>
    </recommendedName>
</protein>
<dbReference type="Gene3D" id="1.50.10.10">
    <property type="match status" value="1"/>
</dbReference>
<dbReference type="STRING" id="215250.A0A316YT52"/>
<organism evidence="1 2">
    <name type="scientific">Acaromyces ingoldii</name>
    <dbReference type="NCBI Taxonomy" id="215250"/>
    <lineage>
        <taxon>Eukaryota</taxon>
        <taxon>Fungi</taxon>
        <taxon>Dikarya</taxon>
        <taxon>Basidiomycota</taxon>
        <taxon>Ustilaginomycotina</taxon>
        <taxon>Exobasidiomycetes</taxon>
        <taxon>Exobasidiales</taxon>
        <taxon>Cryptobasidiaceae</taxon>
        <taxon>Acaromyces</taxon>
    </lineage>
</organism>
<proteinExistence type="predicted"/>
<dbReference type="EMBL" id="KZ819635">
    <property type="protein sequence ID" value="PWN92302.1"/>
    <property type="molecule type" value="Genomic_DNA"/>
</dbReference>
<dbReference type="SUPFAM" id="SSF48208">
    <property type="entry name" value="Six-hairpin glycosidases"/>
    <property type="match status" value="1"/>
</dbReference>
<reference evidence="1 2" key="1">
    <citation type="journal article" date="2018" name="Mol. Biol. Evol.">
        <title>Broad Genomic Sampling Reveals a Smut Pathogenic Ancestry of the Fungal Clade Ustilaginomycotina.</title>
        <authorList>
            <person name="Kijpornyongpan T."/>
            <person name="Mondo S.J."/>
            <person name="Barry K."/>
            <person name="Sandor L."/>
            <person name="Lee J."/>
            <person name="Lipzen A."/>
            <person name="Pangilinan J."/>
            <person name="LaButti K."/>
            <person name="Hainaut M."/>
            <person name="Henrissat B."/>
            <person name="Grigoriev I.V."/>
            <person name="Spatafora J.W."/>
            <person name="Aime M.C."/>
        </authorList>
    </citation>
    <scope>NUCLEOTIDE SEQUENCE [LARGE SCALE GENOMIC DNA]</scope>
    <source>
        <strain evidence="1 2">MCA 4198</strain>
    </source>
</reference>
<dbReference type="OrthoDB" id="4138492at2759"/>
<dbReference type="RefSeq" id="XP_025379500.1">
    <property type="nucleotide sequence ID" value="XM_025525763.1"/>
</dbReference>
<dbReference type="GeneID" id="37047679"/>
<dbReference type="InterPro" id="IPR008928">
    <property type="entry name" value="6-hairpin_glycosidase_sf"/>
</dbReference>
<dbReference type="InterPro" id="IPR012341">
    <property type="entry name" value="6hp_glycosidase-like_sf"/>
</dbReference>
<evidence type="ECO:0000313" key="2">
    <source>
        <dbReference type="Proteomes" id="UP000245768"/>
    </source>
</evidence>
<dbReference type="PANTHER" id="PTHR41814:SF1">
    <property type="entry name" value="CELLULASE"/>
    <property type="match status" value="1"/>
</dbReference>
<dbReference type="GO" id="GO:0003824">
    <property type="term" value="F:catalytic activity"/>
    <property type="evidence" value="ECO:0007669"/>
    <property type="project" value="UniProtKB-ARBA"/>
</dbReference>
<dbReference type="AlphaFoldDB" id="A0A316YT52"/>
<name>A0A316YT52_9BASI</name>
<gene>
    <name evidence="1" type="ORF">FA10DRAFT_89659</name>
</gene>
<evidence type="ECO:0000313" key="1">
    <source>
        <dbReference type="EMBL" id="PWN92302.1"/>
    </source>
</evidence>
<accession>A0A316YT52</accession>
<evidence type="ECO:0008006" key="3">
    <source>
        <dbReference type="Google" id="ProtNLM"/>
    </source>
</evidence>